<reference evidence="5 6" key="1">
    <citation type="submission" date="2022-06" db="EMBL/GenBank/DDBJ databases">
        <authorList>
            <person name="Xuan X."/>
        </authorList>
    </citation>
    <scope>NUCLEOTIDE SEQUENCE [LARGE SCALE GENOMIC DNA]</scope>
    <source>
        <strain evidence="5 6">2V75</strain>
    </source>
</reference>
<feature type="chain" id="PRO_5045130731" evidence="3">
    <location>
        <begin position="23"/>
        <end position="256"/>
    </location>
</feature>
<dbReference type="RefSeq" id="WP_252740802.1">
    <property type="nucleotide sequence ID" value="NZ_JAMXIB010000004.1"/>
</dbReference>
<dbReference type="SMART" id="SM00287">
    <property type="entry name" value="SH3b"/>
    <property type="match status" value="1"/>
</dbReference>
<keyword evidence="2" id="KW-0812">Transmembrane</keyword>
<feature type="repeat" description="TPR" evidence="1">
    <location>
        <begin position="58"/>
        <end position="91"/>
    </location>
</feature>
<proteinExistence type="predicted"/>
<sequence>MKLPLKICIAVLALFLTATGKAQGEALFDQATEAYNQGEYDRAISLYQEILEGGQHSAALYFNLANAHYKNNEIAPSIYYYEKALLLEPGDPEVLNNLAFARNMTLDAISPIPKTDLQRFFEKVVFALTTNQWAYLGVFLVILFVAGYVMFLVFRTPNRKRIALLGSLAALGLGLLSTALSYLQLRAYQQDQPAIIFARELPVRSEPNPESQEAFLLHEGTRVQVEDSLGQWRKIRLADGQIGWAPSSSLRLLKDF</sequence>
<keyword evidence="3" id="KW-0732">Signal</keyword>
<dbReference type="SUPFAM" id="SSF48452">
    <property type="entry name" value="TPR-like"/>
    <property type="match status" value="1"/>
</dbReference>
<gene>
    <name evidence="5" type="ORF">NG653_06120</name>
</gene>
<keyword evidence="2" id="KW-0472">Membrane</keyword>
<dbReference type="Pfam" id="PF13432">
    <property type="entry name" value="TPR_16"/>
    <property type="match status" value="1"/>
</dbReference>
<dbReference type="Gene3D" id="1.25.40.10">
    <property type="entry name" value="Tetratricopeptide repeat domain"/>
    <property type="match status" value="1"/>
</dbReference>
<feature type="signal peptide" evidence="3">
    <location>
        <begin position="1"/>
        <end position="22"/>
    </location>
</feature>
<evidence type="ECO:0000313" key="6">
    <source>
        <dbReference type="Proteomes" id="UP001206312"/>
    </source>
</evidence>
<keyword evidence="2" id="KW-1133">Transmembrane helix</keyword>
<dbReference type="SMART" id="SM00028">
    <property type="entry name" value="TPR"/>
    <property type="match status" value="2"/>
</dbReference>
<dbReference type="PROSITE" id="PS50005">
    <property type="entry name" value="TPR"/>
    <property type="match status" value="1"/>
</dbReference>
<keyword evidence="1" id="KW-0802">TPR repeat</keyword>
<evidence type="ECO:0000256" key="2">
    <source>
        <dbReference type="SAM" id="Phobius"/>
    </source>
</evidence>
<feature type="transmembrane region" description="Helical" evidence="2">
    <location>
        <begin position="133"/>
        <end position="155"/>
    </location>
</feature>
<dbReference type="InterPro" id="IPR003646">
    <property type="entry name" value="SH3-like_bac-type"/>
</dbReference>
<dbReference type="Gene3D" id="2.30.30.40">
    <property type="entry name" value="SH3 Domains"/>
    <property type="match status" value="1"/>
</dbReference>
<evidence type="ECO:0000259" key="4">
    <source>
        <dbReference type="SMART" id="SM00287"/>
    </source>
</evidence>
<evidence type="ECO:0000313" key="5">
    <source>
        <dbReference type="EMBL" id="MCO5724422.1"/>
    </source>
</evidence>
<organism evidence="5 6">
    <name type="scientific">Robiginitalea marina</name>
    <dbReference type="NCBI Taxonomy" id="2954105"/>
    <lineage>
        <taxon>Bacteria</taxon>
        <taxon>Pseudomonadati</taxon>
        <taxon>Bacteroidota</taxon>
        <taxon>Flavobacteriia</taxon>
        <taxon>Flavobacteriales</taxon>
        <taxon>Flavobacteriaceae</taxon>
        <taxon>Robiginitalea</taxon>
    </lineage>
</organism>
<dbReference type="InterPro" id="IPR011990">
    <property type="entry name" value="TPR-like_helical_dom_sf"/>
</dbReference>
<feature type="domain" description="SH3b" evidence="4">
    <location>
        <begin position="191"/>
        <end position="253"/>
    </location>
</feature>
<protein>
    <submittedName>
        <fullName evidence="5">Tetratricopeptide repeat protein</fullName>
    </submittedName>
</protein>
<evidence type="ECO:0000256" key="3">
    <source>
        <dbReference type="SAM" id="SignalP"/>
    </source>
</evidence>
<dbReference type="Proteomes" id="UP001206312">
    <property type="component" value="Unassembled WGS sequence"/>
</dbReference>
<name>A0ABT1AXS7_9FLAO</name>
<evidence type="ECO:0000256" key="1">
    <source>
        <dbReference type="PROSITE-ProRule" id="PRU00339"/>
    </source>
</evidence>
<dbReference type="EMBL" id="JAMXIB010000004">
    <property type="protein sequence ID" value="MCO5724422.1"/>
    <property type="molecule type" value="Genomic_DNA"/>
</dbReference>
<keyword evidence="6" id="KW-1185">Reference proteome</keyword>
<accession>A0ABT1AXS7</accession>
<feature type="transmembrane region" description="Helical" evidence="2">
    <location>
        <begin position="162"/>
        <end position="183"/>
    </location>
</feature>
<dbReference type="Pfam" id="PF08239">
    <property type="entry name" value="SH3_3"/>
    <property type="match status" value="1"/>
</dbReference>
<dbReference type="InterPro" id="IPR019734">
    <property type="entry name" value="TPR_rpt"/>
</dbReference>
<comment type="caution">
    <text evidence="5">The sequence shown here is derived from an EMBL/GenBank/DDBJ whole genome shotgun (WGS) entry which is preliminary data.</text>
</comment>